<protein>
    <recommendedName>
        <fullName evidence="3">DUF3224 domain-containing protein</fullName>
    </recommendedName>
</protein>
<dbReference type="Gene3D" id="2.40.350.10">
    <property type="entry name" value="SO1590-like"/>
    <property type="match status" value="1"/>
</dbReference>
<dbReference type="InterPro" id="IPR021607">
    <property type="entry name" value="DUF3224"/>
</dbReference>
<name>A0AAW8FQU3_9ACTN</name>
<proteinExistence type="predicted"/>
<evidence type="ECO:0000313" key="1">
    <source>
        <dbReference type="EMBL" id="MDQ0912421.1"/>
    </source>
</evidence>
<gene>
    <name evidence="1" type="ORF">QFZ22_008406</name>
</gene>
<dbReference type="SUPFAM" id="SSF159238">
    <property type="entry name" value="SO1590-like"/>
    <property type="match status" value="1"/>
</dbReference>
<evidence type="ECO:0008006" key="3">
    <source>
        <dbReference type="Google" id="ProtNLM"/>
    </source>
</evidence>
<dbReference type="Proteomes" id="UP001234216">
    <property type="component" value="Unassembled WGS sequence"/>
</dbReference>
<evidence type="ECO:0000313" key="2">
    <source>
        <dbReference type="Proteomes" id="UP001234216"/>
    </source>
</evidence>
<reference evidence="1" key="1">
    <citation type="submission" date="2023-07" db="EMBL/GenBank/DDBJ databases">
        <title>Comparative genomics of wheat-associated soil bacteria to identify genetic determinants of phenazine resistance.</title>
        <authorList>
            <person name="Mouncey N."/>
        </authorList>
    </citation>
    <scope>NUCLEOTIDE SEQUENCE</scope>
    <source>
        <strain evidence="1">V4I22</strain>
    </source>
</reference>
<dbReference type="EMBL" id="JAUSZV010000005">
    <property type="protein sequence ID" value="MDQ0912421.1"/>
    <property type="molecule type" value="Genomic_DNA"/>
</dbReference>
<accession>A0AAW8FQU3</accession>
<organism evidence="1 2">
    <name type="scientific">Streptomyces canus</name>
    <dbReference type="NCBI Taxonomy" id="58343"/>
    <lineage>
        <taxon>Bacteria</taxon>
        <taxon>Bacillati</taxon>
        <taxon>Actinomycetota</taxon>
        <taxon>Actinomycetes</taxon>
        <taxon>Kitasatosporales</taxon>
        <taxon>Streptomycetaceae</taxon>
        <taxon>Streptomyces</taxon>
        <taxon>Streptomyces aurantiacus group</taxon>
    </lineage>
</organism>
<sequence>MAGQQAAKATFRMLSWDEKPLGEEQEGGPRIVHASTTQRFEGEIEGDVRAEYLMVRPDDTFADIAGMLTVTGTLGGRSGGFALRTNGTFDKGTLQAELWVVPGSGTGELAGLSGGGNYLSQEEAAGTVSLSYRFD</sequence>
<dbReference type="Pfam" id="PF11528">
    <property type="entry name" value="DUF3224"/>
    <property type="match status" value="1"/>
</dbReference>
<dbReference type="AlphaFoldDB" id="A0AAW8FQU3"/>
<comment type="caution">
    <text evidence="1">The sequence shown here is derived from an EMBL/GenBank/DDBJ whole genome shotgun (WGS) entry which is preliminary data.</text>
</comment>
<dbReference type="InterPro" id="IPR023159">
    <property type="entry name" value="SO1590-like_sf"/>
</dbReference>
<dbReference type="RefSeq" id="WP_306984777.1">
    <property type="nucleotide sequence ID" value="NZ_JAUSYQ010000002.1"/>
</dbReference>